<dbReference type="OrthoDB" id="9814215at2"/>
<dbReference type="STRING" id="456.Ljor_1887"/>
<keyword evidence="1" id="KW-0413">Isomerase</keyword>
<evidence type="ECO:0000313" key="1">
    <source>
        <dbReference type="EMBL" id="KTD17581.1"/>
    </source>
</evidence>
<reference evidence="1 2" key="1">
    <citation type="submission" date="2015-11" db="EMBL/GenBank/DDBJ databases">
        <title>Genomic analysis of 38 Legionella species identifies large and diverse effector repertoires.</title>
        <authorList>
            <person name="Burstein D."/>
            <person name="Amaro F."/>
            <person name="Zusman T."/>
            <person name="Lifshitz Z."/>
            <person name="Cohen O."/>
            <person name="Gilbert J.A."/>
            <person name="Pupko T."/>
            <person name="Shuman H.A."/>
            <person name="Segal G."/>
        </authorList>
    </citation>
    <scope>NUCLEOTIDE SEQUENCE [LARGE SCALE GENOMIC DNA]</scope>
    <source>
        <strain evidence="1 2">BL-540</strain>
    </source>
</reference>
<dbReference type="EC" id="5.3.3.10" evidence="1"/>
<dbReference type="PANTHER" id="PTHR37950:SF1">
    <property type="entry name" value="4-HYDROXYPHENYLACETATE CATABOLISM PROTEIN"/>
    <property type="match status" value="1"/>
</dbReference>
<dbReference type="CDD" id="cd00580">
    <property type="entry name" value="CHMI"/>
    <property type="match status" value="1"/>
</dbReference>
<protein>
    <submittedName>
        <fullName evidence="1">5-carboxymethyl-2-hydroxymuconate Delta-isomerase</fullName>
        <ecNumber evidence="1">5.3.3.10</ecNumber>
    </submittedName>
</protein>
<dbReference type="RefSeq" id="WP_058471323.1">
    <property type="nucleotide sequence ID" value="NZ_CAAAIC010000011.1"/>
</dbReference>
<dbReference type="GO" id="GO:0008704">
    <property type="term" value="F:5-carboxymethyl-2-hydroxymuconate delta-isomerase activity"/>
    <property type="evidence" value="ECO:0007669"/>
    <property type="project" value="UniProtKB-EC"/>
</dbReference>
<sequence length="118" mass="13483">MPQLTLEYSSNVIEEFPLADFFRKCHDLLSEGLPTKLQNCKSRAICHQQYFIADGQADHAFAHLQIRLLPGRSPGLLQKIAEEVIELLKVHFARSIDQLNLQLSLEIQETGNYFKIST</sequence>
<proteinExistence type="predicted"/>
<dbReference type="Proteomes" id="UP000055035">
    <property type="component" value="Unassembled WGS sequence"/>
</dbReference>
<dbReference type="EMBL" id="LNYJ01000011">
    <property type="protein sequence ID" value="KTD17581.1"/>
    <property type="molecule type" value="Genomic_DNA"/>
</dbReference>
<dbReference type="PANTHER" id="PTHR37950">
    <property type="entry name" value="4-HYDROXYPHENYLACETATE CATABOLISM PROTEIN"/>
    <property type="match status" value="1"/>
</dbReference>
<gene>
    <name evidence="1" type="primary">hpcD</name>
    <name evidence="1" type="ORF">Ljor_1887</name>
</gene>
<comment type="caution">
    <text evidence="1">The sequence shown here is derived from an EMBL/GenBank/DDBJ whole genome shotgun (WGS) entry which is preliminary data.</text>
</comment>
<dbReference type="Pfam" id="PF02962">
    <property type="entry name" value="CHMI"/>
    <property type="match status" value="1"/>
</dbReference>
<accession>A0A0W0VCG7</accession>
<dbReference type="PATRIC" id="fig|456.5.peg.2012"/>
<dbReference type="Gene3D" id="3.30.429.10">
    <property type="entry name" value="Macrophage Migration Inhibitory Factor"/>
    <property type="match status" value="1"/>
</dbReference>
<dbReference type="AlphaFoldDB" id="A0A0W0VCG7"/>
<name>A0A0W0VCG7_9GAMM</name>
<dbReference type="InterPro" id="IPR004220">
    <property type="entry name" value="5-COMe_2-OHmuconate_Isoase"/>
</dbReference>
<evidence type="ECO:0000313" key="2">
    <source>
        <dbReference type="Proteomes" id="UP000055035"/>
    </source>
</evidence>
<organism evidence="1 2">
    <name type="scientific">Legionella jordanis</name>
    <dbReference type="NCBI Taxonomy" id="456"/>
    <lineage>
        <taxon>Bacteria</taxon>
        <taxon>Pseudomonadati</taxon>
        <taxon>Pseudomonadota</taxon>
        <taxon>Gammaproteobacteria</taxon>
        <taxon>Legionellales</taxon>
        <taxon>Legionellaceae</taxon>
        <taxon>Legionella</taxon>
    </lineage>
</organism>
<keyword evidence="2" id="KW-1185">Reference proteome</keyword>
<dbReference type="SUPFAM" id="SSF55331">
    <property type="entry name" value="Tautomerase/MIF"/>
    <property type="match status" value="1"/>
</dbReference>
<dbReference type="InterPro" id="IPR014347">
    <property type="entry name" value="Tautomerase/MIF_sf"/>
</dbReference>